<dbReference type="OrthoDB" id="5873279at2759"/>
<dbReference type="PANTHER" id="PTHR10343:SF84">
    <property type="entry name" value="5'-AMP-ACTIVATED PROTEIN KINASE SUBUNIT BETA-1"/>
    <property type="match status" value="1"/>
</dbReference>
<dbReference type="GO" id="GO:0005634">
    <property type="term" value="C:nucleus"/>
    <property type="evidence" value="ECO:0007669"/>
    <property type="project" value="TreeGrafter"/>
</dbReference>
<name>A0A016SUJ0_9BILA</name>
<dbReference type="Proteomes" id="UP000024635">
    <property type="component" value="Unassembled WGS sequence"/>
</dbReference>
<proteinExistence type="inferred from homology"/>
<dbReference type="CDD" id="cd02859">
    <property type="entry name" value="E_set_AMPKbeta_like_N"/>
    <property type="match status" value="1"/>
</dbReference>
<dbReference type="GO" id="GO:0019901">
    <property type="term" value="F:protein kinase binding"/>
    <property type="evidence" value="ECO:0007669"/>
    <property type="project" value="TreeGrafter"/>
</dbReference>
<dbReference type="GO" id="GO:0007165">
    <property type="term" value="P:signal transduction"/>
    <property type="evidence" value="ECO:0007669"/>
    <property type="project" value="TreeGrafter"/>
</dbReference>
<evidence type="ECO:0000256" key="1">
    <source>
        <dbReference type="ARBA" id="ARBA00010926"/>
    </source>
</evidence>
<dbReference type="AlphaFoldDB" id="A0A016SUJ0"/>
<evidence type="ECO:0000313" key="5">
    <source>
        <dbReference type="EMBL" id="EYB94032.1"/>
    </source>
</evidence>
<feature type="domain" description="AMP-activated protein kinase glycogen-binding" evidence="4">
    <location>
        <begin position="33"/>
        <end position="85"/>
    </location>
</feature>
<evidence type="ECO:0000313" key="6">
    <source>
        <dbReference type="Proteomes" id="UP000024635"/>
    </source>
</evidence>
<evidence type="ECO:0000259" key="4">
    <source>
        <dbReference type="Pfam" id="PF16561"/>
    </source>
</evidence>
<dbReference type="InterPro" id="IPR014756">
    <property type="entry name" value="Ig_E-set"/>
</dbReference>
<reference evidence="6" key="1">
    <citation type="journal article" date="2015" name="Nat. Genet.">
        <title>The genome and transcriptome of the zoonotic hookworm Ancylostoma ceylanicum identify infection-specific gene families.</title>
        <authorList>
            <person name="Schwarz E.M."/>
            <person name="Hu Y."/>
            <person name="Antoshechkin I."/>
            <person name="Miller M.M."/>
            <person name="Sternberg P.W."/>
            <person name="Aroian R.V."/>
        </authorList>
    </citation>
    <scope>NUCLEOTIDE SEQUENCE</scope>
    <source>
        <strain evidence="6">HY135</strain>
    </source>
</reference>
<dbReference type="GO" id="GO:0005737">
    <property type="term" value="C:cytoplasm"/>
    <property type="evidence" value="ECO:0007669"/>
    <property type="project" value="TreeGrafter"/>
</dbReference>
<comment type="caution">
    <text evidence="5">The sequence shown here is derived from an EMBL/GenBank/DDBJ whole genome shotgun (WGS) entry which is preliminary data.</text>
</comment>
<dbReference type="Gene3D" id="2.60.40.10">
    <property type="entry name" value="Immunoglobulins"/>
    <property type="match status" value="1"/>
</dbReference>
<dbReference type="PANTHER" id="PTHR10343">
    <property type="entry name" value="5'-AMP-ACTIVATED PROTEIN KINASE , BETA SUBUNIT"/>
    <property type="match status" value="1"/>
</dbReference>
<dbReference type="Pfam" id="PF16561">
    <property type="entry name" value="AMPK1_CBM"/>
    <property type="match status" value="1"/>
</dbReference>
<dbReference type="InterPro" id="IPR050827">
    <property type="entry name" value="CRP1_MDG1_kinase"/>
</dbReference>
<organism evidence="5 6">
    <name type="scientific">Ancylostoma ceylanicum</name>
    <dbReference type="NCBI Taxonomy" id="53326"/>
    <lineage>
        <taxon>Eukaryota</taxon>
        <taxon>Metazoa</taxon>
        <taxon>Ecdysozoa</taxon>
        <taxon>Nematoda</taxon>
        <taxon>Chromadorea</taxon>
        <taxon>Rhabditida</taxon>
        <taxon>Rhabditina</taxon>
        <taxon>Rhabditomorpha</taxon>
        <taxon>Strongyloidea</taxon>
        <taxon>Ancylostomatidae</taxon>
        <taxon>Ancylostomatinae</taxon>
        <taxon>Ancylostoma</taxon>
    </lineage>
</organism>
<evidence type="ECO:0000256" key="3">
    <source>
        <dbReference type="ARBA" id="ARBA00040010"/>
    </source>
</evidence>
<accession>A0A016SUJ0</accession>
<gene>
    <name evidence="5" type="primary">Acey_s0176.g541</name>
    <name evidence="5" type="synonym">Acey-C01F6.2</name>
    <name evidence="5" type="ORF">Y032_0176g541</name>
</gene>
<dbReference type="GO" id="GO:0031588">
    <property type="term" value="C:nucleotide-activated protein kinase complex"/>
    <property type="evidence" value="ECO:0007669"/>
    <property type="project" value="TreeGrafter"/>
</dbReference>
<keyword evidence="6" id="KW-1185">Reference proteome</keyword>
<comment type="function">
    <text evidence="2">Non-catalytic subunit of AMP-activated protein kinase (AMPK), an energy sensor protein kinase that plays a key role in regulating cellular energy metabolism. In response to reduction of intracellular ATP levels, AMPK activates energy-producing pathways and inhibits energy-consuming processes: inhibits protein, carbohydrate and lipid biosynthesis, as well as cell growth and proliferation. AMPK acts via direct phosphorylation of metabolic enzymes, and by longer-term effects via phosphorylation of transcription regulators. Also acts as a regulator of cellular polarity by remodeling the actin cytoskeleton; probably by indirectly activating myosin. Beta non-catalytic subunit acts as a scaffold on which the AMPK complex assembles, via its C-terminus that bridges alpha (PRKAA1 or PRKAA2) and gamma subunits (PRKAG1, PRKAG2 or PRKAG3).</text>
</comment>
<dbReference type="EMBL" id="JARK01001512">
    <property type="protein sequence ID" value="EYB94032.1"/>
    <property type="molecule type" value="Genomic_DNA"/>
</dbReference>
<dbReference type="InterPro" id="IPR032640">
    <property type="entry name" value="AMPK1_CBM"/>
</dbReference>
<dbReference type="STRING" id="53326.A0A016SUJ0"/>
<evidence type="ECO:0000256" key="2">
    <source>
        <dbReference type="ARBA" id="ARBA00025180"/>
    </source>
</evidence>
<sequence>MVLKMTFAGSKTARSISVFSVRQSMELRRFHHVLFTYPDSSADKVLLTGSFFGWKMSLPMQREGKVFRLSITLPAGEHQYRFQVHRHSVRRKAHGL</sequence>
<protein>
    <recommendedName>
        <fullName evidence="3">5'-AMP-activated protein kinase subunit beta-1</fullName>
    </recommendedName>
</protein>
<dbReference type="InterPro" id="IPR013783">
    <property type="entry name" value="Ig-like_fold"/>
</dbReference>
<dbReference type="SUPFAM" id="SSF81296">
    <property type="entry name" value="E set domains"/>
    <property type="match status" value="1"/>
</dbReference>
<comment type="similarity">
    <text evidence="1">Belongs to the 5'-AMP-activated protein kinase beta subunit family.</text>
</comment>